<dbReference type="Proteomes" id="UP001271007">
    <property type="component" value="Unassembled WGS sequence"/>
</dbReference>
<protein>
    <submittedName>
        <fullName evidence="2">Uncharacterized protein</fullName>
    </submittedName>
</protein>
<accession>A0AAJ0GJR2</accession>
<proteinExistence type="predicted"/>
<keyword evidence="3" id="KW-1185">Reference proteome</keyword>
<organism evidence="2 3">
    <name type="scientific">Extremus antarcticus</name>
    <dbReference type="NCBI Taxonomy" id="702011"/>
    <lineage>
        <taxon>Eukaryota</taxon>
        <taxon>Fungi</taxon>
        <taxon>Dikarya</taxon>
        <taxon>Ascomycota</taxon>
        <taxon>Pezizomycotina</taxon>
        <taxon>Dothideomycetes</taxon>
        <taxon>Dothideomycetidae</taxon>
        <taxon>Mycosphaerellales</taxon>
        <taxon>Extremaceae</taxon>
        <taxon>Extremus</taxon>
    </lineage>
</organism>
<feature type="compositionally biased region" description="Basic and acidic residues" evidence="1">
    <location>
        <begin position="11"/>
        <end position="25"/>
    </location>
</feature>
<name>A0AAJ0GJR2_9PEZI</name>
<evidence type="ECO:0000313" key="2">
    <source>
        <dbReference type="EMBL" id="KAK3058930.1"/>
    </source>
</evidence>
<feature type="region of interest" description="Disordered" evidence="1">
    <location>
        <begin position="1"/>
        <end position="113"/>
    </location>
</feature>
<dbReference type="EMBL" id="JAWDJX010000001">
    <property type="protein sequence ID" value="KAK3058930.1"/>
    <property type="molecule type" value="Genomic_DNA"/>
</dbReference>
<evidence type="ECO:0000313" key="3">
    <source>
        <dbReference type="Proteomes" id="UP001271007"/>
    </source>
</evidence>
<sequence length="133" mass="14012">MKPTSSNTKRQRPDEQGHMTFEKANKCSTSVLMHRECGVTVQEYPARKGPGSPGQCPPAPPPSPAPSTPPPESGHRPGPPGPCPPPPPPSPQHPPPPPKLSRRTGRHAAANATERYRVALTAAVDFANGVDLA</sequence>
<comment type="caution">
    <text evidence="2">The sequence shown here is derived from an EMBL/GenBank/DDBJ whole genome shotgun (WGS) entry which is preliminary data.</text>
</comment>
<evidence type="ECO:0000256" key="1">
    <source>
        <dbReference type="SAM" id="MobiDB-lite"/>
    </source>
</evidence>
<dbReference type="AlphaFoldDB" id="A0AAJ0GJR2"/>
<reference evidence="2" key="1">
    <citation type="submission" date="2023-04" db="EMBL/GenBank/DDBJ databases">
        <title>Black Yeasts Isolated from many extreme environments.</title>
        <authorList>
            <person name="Coleine C."/>
            <person name="Stajich J.E."/>
            <person name="Selbmann L."/>
        </authorList>
    </citation>
    <scope>NUCLEOTIDE SEQUENCE</scope>
    <source>
        <strain evidence="2">CCFEE 5312</strain>
    </source>
</reference>
<gene>
    <name evidence="2" type="ORF">LTR09_000495</name>
</gene>
<feature type="compositionally biased region" description="Pro residues" evidence="1">
    <location>
        <begin position="55"/>
        <end position="99"/>
    </location>
</feature>